<evidence type="ECO:0000313" key="10">
    <source>
        <dbReference type="Proteomes" id="UP000325957"/>
    </source>
</evidence>
<accession>A0A5J5L3K2</accession>
<evidence type="ECO:0000256" key="6">
    <source>
        <dbReference type="ARBA" id="ARBA00039017"/>
    </source>
</evidence>
<comment type="caution">
    <text evidence="9">The sequence shown here is derived from an EMBL/GenBank/DDBJ whole genome shotgun (WGS) entry which is preliminary data.</text>
</comment>
<evidence type="ECO:0000256" key="7">
    <source>
        <dbReference type="ARBA" id="ARBA00043224"/>
    </source>
</evidence>
<comment type="pathway">
    <text evidence="5">Cofactor biosynthesis; nicotinate biosynthesis; nicotinate from nicotinamide: step 1/1.</text>
</comment>
<keyword evidence="10" id="KW-1185">Reference proteome</keyword>
<dbReference type="Proteomes" id="UP000325957">
    <property type="component" value="Unassembled WGS sequence"/>
</dbReference>
<keyword evidence="2" id="KW-0662">Pyridine nucleotide biosynthesis</keyword>
<dbReference type="OrthoDB" id="9791276at2"/>
<dbReference type="GO" id="GO:0046872">
    <property type="term" value="F:metal ion binding"/>
    <property type="evidence" value="ECO:0007669"/>
    <property type="project" value="UniProtKB-KW"/>
</dbReference>
<dbReference type="EC" id="3.5.1.19" evidence="6"/>
<evidence type="ECO:0000313" key="9">
    <source>
        <dbReference type="EMBL" id="KAA9395666.1"/>
    </source>
</evidence>
<sequence length="227" mass="24112">MRTALIVVDVQNDFCEGGSLAVTGGAAVAAAISEYVEDHHADYAAIVATQDWHVDPGSHFSETPDYVDSWPVHCVAESPGAEPHPEFETDRIEAWFRKGEFEAAYSGFEGVLAPDTSTPLGVFEEETADDEGFANVGESAEDELRGVGAAHEAEAQGLDDWLRDHEIEAVDIVGIATDHCVRATALDARDAGYETRVLVGLTAAVSPESLGGVLEALEDAGVEIVQD</sequence>
<dbReference type="InterPro" id="IPR036380">
    <property type="entry name" value="Isochorismatase-like_sf"/>
</dbReference>
<organism evidence="9 10">
    <name type="scientific">Kocuria coralli</name>
    <dbReference type="NCBI Taxonomy" id="1461025"/>
    <lineage>
        <taxon>Bacteria</taxon>
        <taxon>Bacillati</taxon>
        <taxon>Actinomycetota</taxon>
        <taxon>Actinomycetes</taxon>
        <taxon>Micrococcales</taxon>
        <taxon>Micrococcaceae</taxon>
        <taxon>Kocuria</taxon>
    </lineage>
</organism>
<keyword evidence="3" id="KW-0479">Metal-binding</keyword>
<evidence type="ECO:0000256" key="5">
    <source>
        <dbReference type="ARBA" id="ARBA00037900"/>
    </source>
</evidence>
<dbReference type="RefSeq" id="WP_158032472.1">
    <property type="nucleotide sequence ID" value="NZ_ML708610.1"/>
</dbReference>
<evidence type="ECO:0000256" key="1">
    <source>
        <dbReference type="ARBA" id="ARBA00006336"/>
    </source>
</evidence>
<keyword evidence="4" id="KW-0378">Hydrolase</keyword>
<dbReference type="Pfam" id="PF00857">
    <property type="entry name" value="Isochorismatase"/>
    <property type="match status" value="2"/>
</dbReference>
<dbReference type="AlphaFoldDB" id="A0A5J5L3K2"/>
<dbReference type="InterPro" id="IPR052347">
    <property type="entry name" value="Isochorismatase_Nicotinamidase"/>
</dbReference>
<protein>
    <recommendedName>
        <fullName evidence="6">nicotinamidase</fullName>
        <ecNumber evidence="6">3.5.1.19</ecNumber>
    </recommendedName>
    <alternativeName>
        <fullName evidence="7">Nicotinamide deamidase</fullName>
    </alternativeName>
</protein>
<name>A0A5J5L3K2_9MICC</name>
<dbReference type="SUPFAM" id="SSF52499">
    <property type="entry name" value="Isochorismatase-like hydrolases"/>
    <property type="match status" value="1"/>
</dbReference>
<dbReference type="GO" id="GO:0008936">
    <property type="term" value="F:nicotinamidase activity"/>
    <property type="evidence" value="ECO:0007669"/>
    <property type="project" value="UniProtKB-EC"/>
</dbReference>
<dbReference type="GO" id="GO:0019363">
    <property type="term" value="P:pyridine nucleotide biosynthetic process"/>
    <property type="evidence" value="ECO:0007669"/>
    <property type="project" value="UniProtKB-KW"/>
</dbReference>
<dbReference type="InterPro" id="IPR000868">
    <property type="entry name" value="Isochorismatase-like_dom"/>
</dbReference>
<dbReference type="Gene3D" id="3.40.50.850">
    <property type="entry name" value="Isochorismatase-like"/>
    <property type="match status" value="1"/>
</dbReference>
<dbReference type="PANTHER" id="PTHR11080:SF2">
    <property type="entry name" value="LD05707P"/>
    <property type="match status" value="1"/>
</dbReference>
<feature type="domain" description="Isochorismatase-like" evidence="8">
    <location>
        <begin position="3"/>
        <end position="110"/>
    </location>
</feature>
<gene>
    <name evidence="9" type="ORF">FCK90_01225</name>
</gene>
<reference evidence="9 10" key="1">
    <citation type="submission" date="2019-05" db="EMBL/GenBank/DDBJ databases">
        <title>Kocuria coralli sp. nov., a novel actinobacterium isolated from coral reef seawater.</title>
        <authorList>
            <person name="Li J."/>
        </authorList>
    </citation>
    <scope>NUCLEOTIDE SEQUENCE [LARGE SCALE GENOMIC DNA]</scope>
    <source>
        <strain evidence="9 10">SCSIO 13007</strain>
    </source>
</reference>
<evidence type="ECO:0000256" key="4">
    <source>
        <dbReference type="ARBA" id="ARBA00022801"/>
    </source>
</evidence>
<comment type="similarity">
    <text evidence="1">Belongs to the isochorismatase family.</text>
</comment>
<evidence type="ECO:0000256" key="3">
    <source>
        <dbReference type="ARBA" id="ARBA00022723"/>
    </source>
</evidence>
<evidence type="ECO:0000256" key="2">
    <source>
        <dbReference type="ARBA" id="ARBA00022642"/>
    </source>
</evidence>
<feature type="domain" description="Isochorismatase-like" evidence="8">
    <location>
        <begin position="156"/>
        <end position="224"/>
    </location>
</feature>
<dbReference type="EMBL" id="SZWF01000001">
    <property type="protein sequence ID" value="KAA9395666.1"/>
    <property type="molecule type" value="Genomic_DNA"/>
</dbReference>
<proteinExistence type="inferred from homology"/>
<evidence type="ECO:0000259" key="8">
    <source>
        <dbReference type="Pfam" id="PF00857"/>
    </source>
</evidence>
<dbReference type="PANTHER" id="PTHR11080">
    <property type="entry name" value="PYRAZINAMIDASE/NICOTINAMIDASE"/>
    <property type="match status" value="1"/>
</dbReference>